<comment type="subcellular location">
    <subcellularLocation>
        <location evidence="1">Cell outer membrane</location>
    </subcellularLocation>
</comment>
<dbReference type="AlphaFoldDB" id="A0A7X0J3I5"/>
<evidence type="ECO:0000256" key="5">
    <source>
        <dbReference type="ARBA" id="ARBA00023237"/>
    </source>
</evidence>
<gene>
    <name evidence="8" type="ORF">HDF25_001112</name>
</gene>
<evidence type="ECO:0000256" key="2">
    <source>
        <dbReference type="ARBA" id="ARBA00006275"/>
    </source>
</evidence>
<dbReference type="Proteomes" id="UP000521017">
    <property type="component" value="Unassembled WGS sequence"/>
</dbReference>
<comment type="caution">
    <text evidence="8">The sequence shown here is derived from an EMBL/GenBank/DDBJ whole genome shotgun (WGS) entry which is preliminary data.</text>
</comment>
<dbReference type="InterPro" id="IPR011990">
    <property type="entry name" value="TPR-like_helical_dom_sf"/>
</dbReference>
<dbReference type="InterPro" id="IPR033985">
    <property type="entry name" value="SusD-like_N"/>
</dbReference>
<dbReference type="RefSeq" id="WP_184623592.1">
    <property type="nucleotide sequence ID" value="NZ_JACHCC010000003.1"/>
</dbReference>
<dbReference type="Pfam" id="PF07980">
    <property type="entry name" value="SusD_RagB"/>
    <property type="match status" value="1"/>
</dbReference>
<dbReference type="InterPro" id="IPR012944">
    <property type="entry name" value="SusD_RagB_dom"/>
</dbReference>
<accession>A0A7X0J3I5</accession>
<feature type="domain" description="SusD-like N-terminal" evidence="7">
    <location>
        <begin position="30"/>
        <end position="228"/>
    </location>
</feature>
<name>A0A7X0J3I5_9SPHI</name>
<sequence length="462" mass="52497">MNNQTFNKMAGITACLSFILILAINFSCKKYLEEKSDKKISTPSSITDLEGLLDNYGALNARFPSAGEISSDNYYLKDGDWSNLPERQRNFYLWQKWDDIGGDWLAPYNNIFYANVILEVLKDLSTDNNARTKQIEGSALFIRSYNHFVLSQLFAVPYDGATASRDLGIPIRLKSDPNIFPTRVSILETYNSILADAKAASGLLSPDLTLKYHPSRQAAYALISRVYLNMREYEKAELYADSCLSISNKLIDYNSLIANSAIPFGQFNDEVIYDARTAPPTALSASKARIDSNLTASYEPNDLRKTVFFKTNPDGTKSFKGNYTGLSSAALFSGFATDEMYLTRAECRARAGNVLKAMEDLNFLLKTRWRIDPKTQKTTYVDQFAANSNEALKIILLERRKQLLYRNIRWSDLRRLNKEERFARSIYRRINNKIEELLPNSARYTLQIDRQAVNLSGVIQNP</sequence>
<reference evidence="8 9" key="1">
    <citation type="submission" date="2020-08" db="EMBL/GenBank/DDBJ databases">
        <title>Genomic Encyclopedia of Type Strains, Phase IV (KMG-V): Genome sequencing to study the core and pangenomes of soil and plant-associated prokaryotes.</title>
        <authorList>
            <person name="Whitman W."/>
        </authorList>
    </citation>
    <scope>NUCLEOTIDE SEQUENCE [LARGE SCALE GENOMIC DNA]</scope>
    <source>
        <strain evidence="8 9">M2T3</strain>
    </source>
</reference>
<evidence type="ECO:0000256" key="3">
    <source>
        <dbReference type="ARBA" id="ARBA00022729"/>
    </source>
</evidence>
<keyword evidence="3" id="KW-0732">Signal</keyword>
<protein>
    <recommendedName>
        <fullName evidence="10">SusD-like starch-binding protein associating with outer membrane</fullName>
    </recommendedName>
</protein>
<dbReference type="Gene3D" id="1.25.40.390">
    <property type="match status" value="2"/>
</dbReference>
<dbReference type="EMBL" id="JACHCC010000003">
    <property type="protein sequence ID" value="MBB6498971.1"/>
    <property type="molecule type" value="Genomic_DNA"/>
</dbReference>
<evidence type="ECO:0000256" key="4">
    <source>
        <dbReference type="ARBA" id="ARBA00023136"/>
    </source>
</evidence>
<evidence type="ECO:0008006" key="10">
    <source>
        <dbReference type="Google" id="ProtNLM"/>
    </source>
</evidence>
<evidence type="ECO:0000259" key="6">
    <source>
        <dbReference type="Pfam" id="PF07980"/>
    </source>
</evidence>
<evidence type="ECO:0000313" key="9">
    <source>
        <dbReference type="Proteomes" id="UP000521017"/>
    </source>
</evidence>
<dbReference type="GO" id="GO:0009279">
    <property type="term" value="C:cell outer membrane"/>
    <property type="evidence" value="ECO:0007669"/>
    <property type="project" value="UniProtKB-SubCell"/>
</dbReference>
<comment type="similarity">
    <text evidence="2">Belongs to the SusD family.</text>
</comment>
<evidence type="ECO:0000256" key="1">
    <source>
        <dbReference type="ARBA" id="ARBA00004442"/>
    </source>
</evidence>
<keyword evidence="4" id="KW-0472">Membrane</keyword>
<proteinExistence type="inferred from homology"/>
<dbReference type="Pfam" id="PF14322">
    <property type="entry name" value="SusD-like_3"/>
    <property type="match status" value="1"/>
</dbReference>
<keyword evidence="5" id="KW-0998">Cell outer membrane</keyword>
<dbReference type="SUPFAM" id="SSF48452">
    <property type="entry name" value="TPR-like"/>
    <property type="match status" value="1"/>
</dbReference>
<organism evidence="8 9">
    <name type="scientific">Pedobacter cryoconitis</name>
    <dbReference type="NCBI Taxonomy" id="188932"/>
    <lineage>
        <taxon>Bacteria</taxon>
        <taxon>Pseudomonadati</taxon>
        <taxon>Bacteroidota</taxon>
        <taxon>Sphingobacteriia</taxon>
        <taxon>Sphingobacteriales</taxon>
        <taxon>Sphingobacteriaceae</taxon>
        <taxon>Pedobacter</taxon>
    </lineage>
</organism>
<evidence type="ECO:0000259" key="7">
    <source>
        <dbReference type="Pfam" id="PF14322"/>
    </source>
</evidence>
<feature type="domain" description="RagB/SusD" evidence="6">
    <location>
        <begin position="339"/>
        <end position="424"/>
    </location>
</feature>
<evidence type="ECO:0000313" key="8">
    <source>
        <dbReference type="EMBL" id="MBB6498971.1"/>
    </source>
</evidence>